<sequence>MSFPNGGAVQIWRDGDTYEPKKSEMRAWGADVEGRVEDLEATATSGARYIRDTLLDLNAIAAPANGDIGFVLADDSNAGTWQYQGAAWVRVADLPRALSGFDLAAAASAAYAAASANAAASSAEVVAAYGDYLLTYRPQLAATYGIRTANAAAENDAAFLTVPAGQSIDLREALVEATALPENCIAYNGAIKVGSDIIPMTRDRYDSAFEGTPVVVNGFEAGTFWLAGLFRRHDRDEWWCFTIPTPSHGMDKRRGTLEANISQGGMLKFEKTVTVYSDGEGYLWNGAHVTQIEDGYLGIVRKDDTSGGAAVLATVALLSAGFSAPVEIDLSSEIPGLVHQFPMGQAVRWPAEFGGHDVKGWLFPGYAGNSSKIHLIGTTDEGATGSWSQIEVGDKVGDPIPQGGGNPDKYPFYPSETVFVTVPGKGVFAFARPDGRSVAQTLHFKACTALDLLTWPDWIDTGIPCGANVPHVIYHHGIVELLIVQRELWSELDESAGPADNIGCVYRFTPDQLLALDGVFPQQFTVDLVGMNRFVGYLFTAFDKRGVPYSVGKMGETVFSNSADNERADMAVFTPLKLPVAAPHYHRPRPKQIIENGNFQHWPYGANFNLAGSADVITAARMKFAPSGAATDITRETLDYLDRAVAGHGQKYAYGIDNVADPDNNTGLYQSWYGRDAEEKGNLIATSPGGYLMLEGFGEVPAALQAQVGLFDLSGSDSDILKNTPLLRPNTTNGGFWRTVSPIQFPRLTSALDFDANSYARIRIDNGSGVSSWMDRLTRFEVYLGDQPGDRTWVDQAEDAERCKRYGWYIGGEPGFAGTELARLQYRAGSVNAWQGRIALNHALAIPITNVEFSASSDFQVVTGGGASTVTAITSIVATELEGDLGGFTVLATTGGAAPADGAIAFLRAASDSSKITYKTGH</sequence>
<proteinExistence type="predicted"/>
<dbReference type="EMBL" id="CP047166">
    <property type="protein sequence ID" value="QRF66389.1"/>
    <property type="molecule type" value="Genomic_DNA"/>
</dbReference>
<protein>
    <recommendedName>
        <fullName evidence="3">Tail protein</fullName>
    </recommendedName>
</protein>
<accession>A0ABX7F8E9</accession>
<gene>
    <name evidence="1" type="ORF">GQA70_08740</name>
</gene>
<dbReference type="Proteomes" id="UP000596387">
    <property type="component" value="Chromosome"/>
</dbReference>
<reference evidence="1 2" key="1">
    <citation type="submission" date="2019-12" db="EMBL/GenBank/DDBJ databases">
        <title>Complete Genome Sequence of a Quorum-Sensing Bacterium,Rhodobacteraceae bacterium C31, Isolated from a marine microalgae symbiotic bacteria.</title>
        <authorList>
            <person name="Zhang Y."/>
        </authorList>
    </citation>
    <scope>NUCLEOTIDE SEQUENCE [LARGE SCALE GENOMIC DNA]</scope>
    <source>
        <strain evidence="1 2">C31</strain>
    </source>
</reference>
<evidence type="ECO:0008006" key="3">
    <source>
        <dbReference type="Google" id="ProtNLM"/>
    </source>
</evidence>
<dbReference type="RefSeq" id="WP_023848273.1">
    <property type="nucleotide sequence ID" value="NZ_CP047166.1"/>
</dbReference>
<name>A0ABX7F8E9_9RHOB</name>
<organism evidence="1 2">
    <name type="scientific">Ponticoccus alexandrii</name>
    <dbReference type="NCBI Taxonomy" id="1943633"/>
    <lineage>
        <taxon>Bacteria</taxon>
        <taxon>Pseudomonadati</taxon>
        <taxon>Pseudomonadota</taxon>
        <taxon>Alphaproteobacteria</taxon>
        <taxon>Rhodobacterales</taxon>
        <taxon>Roseobacteraceae</taxon>
        <taxon>Ponticoccus</taxon>
    </lineage>
</organism>
<keyword evidence="2" id="KW-1185">Reference proteome</keyword>
<evidence type="ECO:0000313" key="1">
    <source>
        <dbReference type="EMBL" id="QRF66389.1"/>
    </source>
</evidence>
<evidence type="ECO:0000313" key="2">
    <source>
        <dbReference type="Proteomes" id="UP000596387"/>
    </source>
</evidence>